<feature type="transmembrane region" description="Helical" evidence="6">
    <location>
        <begin position="454"/>
        <end position="472"/>
    </location>
</feature>
<dbReference type="GO" id="GO:0005886">
    <property type="term" value="C:plasma membrane"/>
    <property type="evidence" value="ECO:0007669"/>
    <property type="project" value="UniProtKB-SubCell"/>
</dbReference>
<keyword evidence="8" id="KW-1185">Reference proteome</keyword>
<name>A0A1W1UZB5_DESTI</name>
<evidence type="ECO:0000313" key="8">
    <source>
        <dbReference type="Proteomes" id="UP000192731"/>
    </source>
</evidence>
<protein>
    <submittedName>
        <fullName evidence="7">Stage V sporulation protein B</fullName>
    </submittedName>
</protein>
<keyword evidence="5 6" id="KW-0472">Membrane</keyword>
<dbReference type="InterPro" id="IPR002797">
    <property type="entry name" value="Polysacc_synth"/>
</dbReference>
<dbReference type="STRING" id="656914.SAMN00017405_1163"/>
<dbReference type="Pfam" id="PF01943">
    <property type="entry name" value="Polysacc_synt"/>
    <property type="match status" value="1"/>
</dbReference>
<evidence type="ECO:0000256" key="6">
    <source>
        <dbReference type="SAM" id="Phobius"/>
    </source>
</evidence>
<reference evidence="7 8" key="1">
    <citation type="submission" date="2017-04" db="EMBL/GenBank/DDBJ databases">
        <authorList>
            <person name="Afonso C.L."/>
            <person name="Miller P.J."/>
            <person name="Scott M.A."/>
            <person name="Spackman E."/>
            <person name="Goraichik I."/>
            <person name="Dimitrov K.M."/>
            <person name="Suarez D.L."/>
            <person name="Swayne D.E."/>
        </authorList>
    </citation>
    <scope>NUCLEOTIDE SEQUENCE [LARGE SCALE GENOMIC DNA]</scope>
    <source>
        <strain evidence="7 8">DSM 11270</strain>
    </source>
</reference>
<dbReference type="EMBL" id="FWWT01000013">
    <property type="protein sequence ID" value="SMB86458.1"/>
    <property type="molecule type" value="Genomic_DNA"/>
</dbReference>
<feature type="transmembrane region" description="Helical" evidence="6">
    <location>
        <begin position="392"/>
        <end position="409"/>
    </location>
</feature>
<feature type="transmembrane region" description="Helical" evidence="6">
    <location>
        <begin position="87"/>
        <end position="106"/>
    </location>
</feature>
<feature type="transmembrane region" description="Helical" evidence="6">
    <location>
        <begin position="126"/>
        <end position="144"/>
    </location>
</feature>
<dbReference type="Proteomes" id="UP000192731">
    <property type="component" value="Unassembled WGS sequence"/>
</dbReference>
<evidence type="ECO:0000256" key="1">
    <source>
        <dbReference type="ARBA" id="ARBA00004651"/>
    </source>
</evidence>
<proteinExistence type="predicted"/>
<feature type="transmembrane region" description="Helical" evidence="6">
    <location>
        <begin position="48"/>
        <end position="66"/>
    </location>
</feature>
<evidence type="ECO:0000256" key="5">
    <source>
        <dbReference type="ARBA" id="ARBA00023136"/>
    </source>
</evidence>
<gene>
    <name evidence="7" type="ORF">SAMN00017405_1163</name>
</gene>
<feature type="transmembrane region" description="Helical" evidence="6">
    <location>
        <begin position="364"/>
        <end position="385"/>
    </location>
</feature>
<dbReference type="InterPro" id="IPR024923">
    <property type="entry name" value="PG_synth_SpoVB"/>
</dbReference>
<dbReference type="AlphaFoldDB" id="A0A1W1UZB5"/>
<keyword evidence="2" id="KW-1003">Cell membrane</keyword>
<feature type="transmembrane region" description="Helical" evidence="6">
    <location>
        <begin position="235"/>
        <end position="255"/>
    </location>
</feature>
<dbReference type="PIRSF" id="PIRSF038958">
    <property type="entry name" value="PG_synth_SpoVB"/>
    <property type="match status" value="1"/>
</dbReference>
<feature type="transmembrane region" description="Helical" evidence="6">
    <location>
        <begin position="329"/>
        <end position="352"/>
    </location>
</feature>
<sequence length="534" mass="58043">MDQKSIFKGALILSLAGVLSKVLGAIYRIPFARLVGDEGVGLYQMAYPFYTLILAISTAGVPLAISKLIAERQIKKDYHGIGRIFKISLLLLFIVGTMFSLGLYFSADFIAVNFFKEPRAALSLKAIAPAIVMTTLMATIRGYFQGFQNMTPTALSQIFEQIIRVTTVFIAAFYLLPLGVEYAAAGATFGAFTGGFASLFLLTMIYFWHNKKNKVRYDYTLKQTDEGFTDITKQIMFLAIPISIGALVLPLMQLLDSFIVPARLQAGGFTTVEATRLYGQLSGMAGAIINLPFIITTALAASLVPAISGLLSEGKKEHIREQFSQVLRLALIIVLPASIGLLVLAEPISILLYNLKEAGTPLAWLAPSIIAIGLYQTSAGALQGLGKPIEPVYSLILAAVIKIGMTYTLTALPEFGIKGAALGTVVAFFMAAIRNLFVVNKELKGHWFKLQDHFIKPGFSVTMMGLMVIFIFKSLSRVGMGNSLNTLISICLGGAIYFLVLLLVGGIRASEIKEVPRIGIRLLSVLRKLKLVRD</sequence>
<evidence type="ECO:0000256" key="3">
    <source>
        <dbReference type="ARBA" id="ARBA00022692"/>
    </source>
</evidence>
<dbReference type="OrthoDB" id="9775950at2"/>
<feature type="transmembrane region" description="Helical" evidence="6">
    <location>
        <begin position="415"/>
        <end position="433"/>
    </location>
</feature>
<feature type="transmembrane region" description="Helical" evidence="6">
    <location>
        <begin position="287"/>
        <end position="308"/>
    </location>
</feature>
<organism evidence="7 8">
    <name type="scientific">Desulfonispora thiosulfatigenes DSM 11270</name>
    <dbReference type="NCBI Taxonomy" id="656914"/>
    <lineage>
        <taxon>Bacteria</taxon>
        <taxon>Bacillati</taxon>
        <taxon>Bacillota</taxon>
        <taxon>Clostridia</taxon>
        <taxon>Eubacteriales</taxon>
        <taxon>Peptococcaceae</taxon>
        <taxon>Desulfonispora</taxon>
    </lineage>
</organism>
<accession>A0A1W1UZB5</accession>
<feature type="transmembrane region" description="Helical" evidence="6">
    <location>
        <begin position="484"/>
        <end position="507"/>
    </location>
</feature>
<dbReference type="PANTHER" id="PTHR30250">
    <property type="entry name" value="PST FAMILY PREDICTED COLANIC ACID TRANSPORTER"/>
    <property type="match status" value="1"/>
</dbReference>
<keyword evidence="4 6" id="KW-1133">Transmembrane helix</keyword>
<keyword evidence="3 6" id="KW-0812">Transmembrane</keyword>
<dbReference type="InterPro" id="IPR050833">
    <property type="entry name" value="Poly_Biosynth_Transport"/>
</dbReference>
<dbReference type="CDD" id="cd13124">
    <property type="entry name" value="MATE_SpoVB_like"/>
    <property type="match status" value="1"/>
</dbReference>
<evidence type="ECO:0000256" key="4">
    <source>
        <dbReference type="ARBA" id="ARBA00022989"/>
    </source>
</evidence>
<evidence type="ECO:0000256" key="2">
    <source>
        <dbReference type="ARBA" id="ARBA00022475"/>
    </source>
</evidence>
<feature type="transmembrane region" description="Helical" evidence="6">
    <location>
        <begin position="156"/>
        <end position="176"/>
    </location>
</feature>
<feature type="transmembrane region" description="Helical" evidence="6">
    <location>
        <begin position="182"/>
        <end position="208"/>
    </location>
</feature>
<comment type="subcellular location">
    <subcellularLocation>
        <location evidence="1">Cell membrane</location>
        <topology evidence="1">Multi-pass membrane protein</topology>
    </subcellularLocation>
</comment>
<evidence type="ECO:0000313" key="7">
    <source>
        <dbReference type="EMBL" id="SMB86458.1"/>
    </source>
</evidence>
<dbReference type="PANTHER" id="PTHR30250:SF21">
    <property type="entry name" value="LIPID II FLIPPASE MURJ"/>
    <property type="match status" value="1"/>
</dbReference>
<dbReference type="RefSeq" id="WP_084052557.1">
    <property type="nucleotide sequence ID" value="NZ_FWWT01000013.1"/>
</dbReference>